<dbReference type="EMBL" id="JRPF02000002">
    <property type="protein sequence ID" value="TLD79278.1"/>
    <property type="molecule type" value="Genomic_DNA"/>
</dbReference>
<comment type="caution">
    <text evidence="7">The sequence shown here is derived from an EMBL/GenBank/DDBJ whole genome shotgun (WGS) entry which is preliminary data.</text>
</comment>
<dbReference type="Pfam" id="PF13520">
    <property type="entry name" value="AA_permease_2"/>
    <property type="match status" value="1"/>
</dbReference>
<feature type="transmembrane region" description="Helical" evidence="6">
    <location>
        <begin position="39"/>
        <end position="63"/>
    </location>
</feature>
<proteinExistence type="predicted"/>
<keyword evidence="3 6" id="KW-0812">Transmembrane</keyword>
<name>A0A4U8S0T3_9HELI</name>
<evidence type="ECO:0000256" key="1">
    <source>
        <dbReference type="ARBA" id="ARBA00004651"/>
    </source>
</evidence>
<protein>
    <submittedName>
        <fullName evidence="7">Amino acid permease</fullName>
    </submittedName>
</protein>
<feature type="transmembrane region" description="Helical" evidence="6">
    <location>
        <begin position="276"/>
        <end position="301"/>
    </location>
</feature>
<sequence length="438" mass="48342">MAMKNVNIIFLCVGCIVGWGAFVLPQDLFLSRIGLSESIIGLFLGGVAICVIASNYAFLLTSLRKSGGEFYFTLEVLGRTHGFICGWFLSLAYLCIIPLNATALNIMCNSLGLSGYVLLYHINDTPIYLTDILVSAASIAIIGVINVLGIKIAFVLQKLLVFVLCGSVVVFFIMMSVDSVSQIHFSSYIHFESLNIHSILIVFSLAPWAYLGFECATQIIESIHYNKRIFNLFTYLSIWIGYILYVLLICIVALGVDAYHILSYPWAIYEGIYQSFGYAGVVCLCVGVLCAILSGINGFFITTSKLLESLSTHHFLPKSLLDINRFGISYRIVCIVGLLSCSMVIFGREALLYIVDMACVGIIVGFLYVSIVAFYVKRRELHSLSILNLVSILLSIVFLLLEFVPFSPAALKTPSIVALIVWSAVGVAVFYVLRQKEI</sequence>
<organism evidence="7 8">
    <name type="scientific">Helicobacter typhlonius</name>
    <dbReference type="NCBI Taxonomy" id="76936"/>
    <lineage>
        <taxon>Bacteria</taxon>
        <taxon>Pseudomonadati</taxon>
        <taxon>Campylobacterota</taxon>
        <taxon>Epsilonproteobacteria</taxon>
        <taxon>Campylobacterales</taxon>
        <taxon>Helicobacteraceae</taxon>
        <taxon>Helicobacter</taxon>
    </lineage>
</organism>
<dbReference type="STRING" id="76936.BN2458_PEG1759"/>
<accession>A0A4U8S0T3</accession>
<gene>
    <name evidence="7" type="ORF">LS75_003030</name>
</gene>
<evidence type="ECO:0000256" key="2">
    <source>
        <dbReference type="ARBA" id="ARBA00022475"/>
    </source>
</evidence>
<reference evidence="7 8" key="1">
    <citation type="journal article" date="2014" name="Genome Announc.">
        <title>Draft genome sequences of eight enterohepatic helicobacter species isolated from both laboratory and wild rodents.</title>
        <authorList>
            <person name="Sheh A."/>
            <person name="Shen Z."/>
            <person name="Fox J.G."/>
        </authorList>
    </citation>
    <scope>NUCLEOTIDE SEQUENCE [LARGE SCALE GENOMIC DNA]</scope>
    <source>
        <strain evidence="7 8">MIT 98-6810</strain>
    </source>
</reference>
<feature type="transmembrane region" description="Helical" evidence="6">
    <location>
        <begin position="84"/>
        <end position="107"/>
    </location>
</feature>
<feature type="transmembrane region" description="Helical" evidence="6">
    <location>
        <begin position="416"/>
        <end position="433"/>
    </location>
</feature>
<feature type="transmembrane region" description="Helical" evidence="6">
    <location>
        <begin position="383"/>
        <end position="404"/>
    </location>
</feature>
<evidence type="ECO:0000256" key="6">
    <source>
        <dbReference type="SAM" id="Phobius"/>
    </source>
</evidence>
<dbReference type="AlphaFoldDB" id="A0A4U8S0T3"/>
<feature type="transmembrane region" description="Helical" evidence="6">
    <location>
        <begin position="155"/>
        <end position="174"/>
    </location>
</feature>
<dbReference type="PIRSF" id="PIRSF006060">
    <property type="entry name" value="AA_transporter"/>
    <property type="match status" value="1"/>
</dbReference>
<dbReference type="InterPro" id="IPR002293">
    <property type="entry name" value="AA/rel_permease1"/>
</dbReference>
<keyword evidence="5 6" id="KW-0472">Membrane</keyword>
<feature type="transmembrane region" description="Helical" evidence="6">
    <location>
        <begin position="194"/>
        <end position="211"/>
    </location>
</feature>
<evidence type="ECO:0000256" key="5">
    <source>
        <dbReference type="ARBA" id="ARBA00023136"/>
    </source>
</evidence>
<dbReference type="PANTHER" id="PTHR42770:SF7">
    <property type="entry name" value="MEMBRANE PROTEIN"/>
    <property type="match status" value="1"/>
</dbReference>
<dbReference type="OrthoDB" id="138827at2"/>
<dbReference type="GO" id="GO:0022857">
    <property type="term" value="F:transmembrane transporter activity"/>
    <property type="evidence" value="ECO:0007669"/>
    <property type="project" value="InterPro"/>
</dbReference>
<keyword evidence="8" id="KW-1185">Reference proteome</keyword>
<feature type="transmembrane region" description="Helical" evidence="6">
    <location>
        <begin position="352"/>
        <end position="376"/>
    </location>
</feature>
<feature type="transmembrane region" description="Helical" evidence="6">
    <location>
        <begin position="127"/>
        <end position="148"/>
    </location>
</feature>
<evidence type="ECO:0000313" key="8">
    <source>
        <dbReference type="Proteomes" id="UP000029925"/>
    </source>
</evidence>
<evidence type="ECO:0000313" key="7">
    <source>
        <dbReference type="EMBL" id="TLD79278.1"/>
    </source>
</evidence>
<feature type="transmembrane region" description="Helical" evidence="6">
    <location>
        <begin position="232"/>
        <end position="256"/>
    </location>
</feature>
<dbReference type="Proteomes" id="UP000029925">
    <property type="component" value="Unassembled WGS sequence"/>
</dbReference>
<dbReference type="Gene3D" id="1.20.1740.10">
    <property type="entry name" value="Amino acid/polyamine transporter I"/>
    <property type="match status" value="1"/>
</dbReference>
<keyword evidence="4 6" id="KW-1133">Transmembrane helix</keyword>
<evidence type="ECO:0000256" key="3">
    <source>
        <dbReference type="ARBA" id="ARBA00022692"/>
    </source>
</evidence>
<dbReference type="PANTHER" id="PTHR42770">
    <property type="entry name" value="AMINO ACID TRANSPORTER-RELATED"/>
    <property type="match status" value="1"/>
</dbReference>
<comment type="subcellular location">
    <subcellularLocation>
        <location evidence="1">Cell membrane</location>
        <topology evidence="1">Multi-pass membrane protein</topology>
    </subcellularLocation>
</comment>
<dbReference type="InterPro" id="IPR050367">
    <property type="entry name" value="APC_superfamily"/>
</dbReference>
<dbReference type="GO" id="GO:0005886">
    <property type="term" value="C:plasma membrane"/>
    <property type="evidence" value="ECO:0007669"/>
    <property type="project" value="UniProtKB-SubCell"/>
</dbReference>
<feature type="transmembrane region" description="Helical" evidence="6">
    <location>
        <begin position="328"/>
        <end position="346"/>
    </location>
</feature>
<evidence type="ECO:0000256" key="4">
    <source>
        <dbReference type="ARBA" id="ARBA00022989"/>
    </source>
</evidence>
<keyword evidence="2" id="KW-1003">Cell membrane</keyword>